<proteinExistence type="predicted"/>
<dbReference type="Proteomes" id="UP000324222">
    <property type="component" value="Unassembled WGS sequence"/>
</dbReference>
<dbReference type="EMBL" id="VSRR010068681">
    <property type="protein sequence ID" value="MPC85516.1"/>
    <property type="molecule type" value="Genomic_DNA"/>
</dbReference>
<name>A0A5B7IV18_PORTR</name>
<keyword evidence="2" id="KW-1185">Reference proteome</keyword>
<gene>
    <name evidence="1" type="ORF">E2C01_080295</name>
</gene>
<sequence length="129" mass="14034">MEKEKILVVSIFFRPSAQRCVEMGLPSHPAFIIPASQNRSDLTHSASKGEGTAHTPRLLALGGGEAQHCLPRVAAIKVLKTEKFFNVLPEAIACAAISERRGARRGAERRELAKAWDQQRIVDEGSCSG</sequence>
<dbReference type="AlphaFoldDB" id="A0A5B7IV18"/>
<protein>
    <submittedName>
        <fullName evidence="1">Uncharacterized protein</fullName>
    </submittedName>
</protein>
<evidence type="ECO:0000313" key="1">
    <source>
        <dbReference type="EMBL" id="MPC85516.1"/>
    </source>
</evidence>
<reference evidence="1 2" key="1">
    <citation type="submission" date="2019-05" db="EMBL/GenBank/DDBJ databases">
        <title>Another draft genome of Portunus trituberculatus and its Hox gene families provides insights of decapod evolution.</title>
        <authorList>
            <person name="Jeong J.-H."/>
            <person name="Song I."/>
            <person name="Kim S."/>
            <person name="Choi T."/>
            <person name="Kim D."/>
            <person name="Ryu S."/>
            <person name="Kim W."/>
        </authorList>
    </citation>
    <scope>NUCLEOTIDE SEQUENCE [LARGE SCALE GENOMIC DNA]</scope>
    <source>
        <tissue evidence="1">Muscle</tissue>
    </source>
</reference>
<organism evidence="1 2">
    <name type="scientific">Portunus trituberculatus</name>
    <name type="common">Swimming crab</name>
    <name type="synonym">Neptunus trituberculatus</name>
    <dbReference type="NCBI Taxonomy" id="210409"/>
    <lineage>
        <taxon>Eukaryota</taxon>
        <taxon>Metazoa</taxon>
        <taxon>Ecdysozoa</taxon>
        <taxon>Arthropoda</taxon>
        <taxon>Crustacea</taxon>
        <taxon>Multicrustacea</taxon>
        <taxon>Malacostraca</taxon>
        <taxon>Eumalacostraca</taxon>
        <taxon>Eucarida</taxon>
        <taxon>Decapoda</taxon>
        <taxon>Pleocyemata</taxon>
        <taxon>Brachyura</taxon>
        <taxon>Eubrachyura</taxon>
        <taxon>Portunoidea</taxon>
        <taxon>Portunidae</taxon>
        <taxon>Portuninae</taxon>
        <taxon>Portunus</taxon>
    </lineage>
</organism>
<evidence type="ECO:0000313" key="2">
    <source>
        <dbReference type="Proteomes" id="UP000324222"/>
    </source>
</evidence>
<comment type="caution">
    <text evidence="1">The sequence shown here is derived from an EMBL/GenBank/DDBJ whole genome shotgun (WGS) entry which is preliminary data.</text>
</comment>
<accession>A0A5B7IV18</accession>